<dbReference type="InterPro" id="IPR000716">
    <property type="entry name" value="Thyroglobulin_1"/>
</dbReference>
<protein>
    <recommendedName>
        <fullName evidence="7">BPTI/Kunitz inhibitor domain-containing protein</fullName>
    </recommendedName>
</protein>
<dbReference type="PROSITE" id="PS50279">
    <property type="entry name" value="BPTI_KUNITZ_2"/>
    <property type="match status" value="1"/>
</dbReference>
<dbReference type="PROSITE" id="PS00280">
    <property type="entry name" value="BPTI_KUNITZ_1"/>
    <property type="match status" value="1"/>
</dbReference>
<dbReference type="AlphaFoldDB" id="A0A3P7JMD3"/>
<dbReference type="Gene3D" id="4.10.800.10">
    <property type="entry name" value="Thyroglobulin type-1"/>
    <property type="match status" value="1"/>
</dbReference>
<dbReference type="InterPro" id="IPR036857">
    <property type="entry name" value="Thyroglobulin_1_sf"/>
</dbReference>
<accession>A0A3P7JMD3</accession>
<dbReference type="OrthoDB" id="5835084at2759"/>
<dbReference type="PANTHER" id="PTHR47248">
    <property type="entry name" value="PROTEIN CBG06772"/>
    <property type="match status" value="1"/>
</dbReference>
<evidence type="ECO:0000313" key="6">
    <source>
        <dbReference type="Proteomes" id="UP000270094"/>
    </source>
</evidence>
<dbReference type="SMART" id="SM00131">
    <property type="entry name" value="KU"/>
    <property type="match status" value="1"/>
</dbReference>
<reference evidence="5 6" key="1">
    <citation type="submission" date="2018-11" db="EMBL/GenBank/DDBJ databases">
        <authorList>
            <consortium name="Pathogen Informatics"/>
        </authorList>
    </citation>
    <scope>NUCLEOTIDE SEQUENCE [LARGE SCALE GENOMIC DNA]</scope>
</reference>
<keyword evidence="6" id="KW-1185">Reference proteome</keyword>
<keyword evidence="1 2" id="KW-1015">Disulfide bond</keyword>
<evidence type="ECO:0000259" key="3">
    <source>
        <dbReference type="PROSITE" id="PS50279"/>
    </source>
</evidence>
<dbReference type="SUPFAM" id="SSF57362">
    <property type="entry name" value="BPTI-like"/>
    <property type="match status" value="1"/>
</dbReference>
<dbReference type="Gene3D" id="4.10.410.10">
    <property type="entry name" value="Pancreatic trypsin inhibitor Kunitz domain"/>
    <property type="match status" value="1"/>
</dbReference>
<sequence>MPIYKVFHLGYYQTVQCDANGCFCVAAHNGFIAYDTRTDSNRIAPKCSNCHYALSLLFVKDCHYALSLLFVKGDPPKNTTIPKCDMSLGNYEPLQCDWKQEYCYCVDPINGIELPNTRKRKGKNQWIKCDNMEFSLDPAQFPTIEGELQDRYPVAKESCKLDRHRGTTCRDAKPSIRYFFDYRTFACLAFEYLGCGGNENNYKSSADCSFGCKLPARGANGQTMICGEPMMNLPFTPG</sequence>
<evidence type="ECO:0000256" key="1">
    <source>
        <dbReference type="ARBA" id="ARBA00023157"/>
    </source>
</evidence>
<dbReference type="SMART" id="SM00211">
    <property type="entry name" value="TY"/>
    <property type="match status" value="2"/>
</dbReference>
<evidence type="ECO:0000256" key="2">
    <source>
        <dbReference type="PROSITE-ProRule" id="PRU00500"/>
    </source>
</evidence>
<dbReference type="InterPro" id="IPR052861">
    <property type="entry name" value="BPTI/Kunitz_domain"/>
</dbReference>
<feature type="domain" description="Thyroglobulin type-1" evidence="4">
    <location>
        <begin position="59"/>
        <end position="129"/>
    </location>
</feature>
<evidence type="ECO:0000259" key="4">
    <source>
        <dbReference type="PROSITE" id="PS51162"/>
    </source>
</evidence>
<dbReference type="Proteomes" id="UP000270094">
    <property type="component" value="Unassembled WGS sequence"/>
</dbReference>
<dbReference type="GO" id="GO:0004867">
    <property type="term" value="F:serine-type endopeptidase inhibitor activity"/>
    <property type="evidence" value="ECO:0007669"/>
    <property type="project" value="InterPro"/>
</dbReference>
<name>A0A3P7JMD3_STRVU</name>
<proteinExistence type="predicted"/>
<gene>
    <name evidence="5" type="ORF">SVUK_LOCUS16117</name>
</gene>
<evidence type="ECO:0008006" key="7">
    <source>
        <dbReference type="Google" id="ProtNLM"/>
    </source>
</evidence>
<dbReference type="EMBL" id="UYYB01111472">
    <property type="protein sequence ID" value="VDM81119.1"/>
    <property type="molecule type" value="Genomic_DNA"/>
</dbReference>
<feature type="domain" description="BPTI/Kunitz inhibitor" evidence="3">
    <location>
        <begin position="159"/>
        <end position="212"/>
    </location>
</feature>
<comment type="caution">
    <text evidence="2">Lacks conserved residue(s) required for the propagation of feature annotation.</text>
</comment>
<feature type="disulfide bond" evidence="2">
    <location>
        <begin position="96"/>
        <end position="103"/>
    </location>
</feature>
<dbReference type="InterPro" id="IPR002223">
    <property type="entry name" value="Kunitz_BPTI"/>
</dbReference>
<dbReference type="InterPro" id="IPR020901">
    <property type="entry name" value="Prtase_inh_Kunz-CS"/>
</dbReference>
<dbReference type="SUPFAM" id="SSF57610">
    <property type="entry name" value="Thyroglobulin type-1 domain"/>
    <property type="match status" value="2"/>
</dbReference>
<evidence type="ECO:0000313" key="5">
    <source>
        <dbReference type="EMBL" id="VDM81119.1"/>
    </source>
</evidence>
<dbReference type="PROSITE" id="PS51162">
    <property type="entry name" value="THYROGLOBULIN_1_2"/>
    <property type="match status" value="1"/>
</dbReference>
<dbReference type="Pfam" id="PF00086">
    <property type="entry name" value="Thyroglobulin_1"/>
    <property type="match status" value="1"/>
</dbReference>
<organism evidence="5 6">
    <name type="scientific">Strongylus vulgaris</name>
    <name type="common">Blood worm</name>
    <dbReference type="NCBI Taxonomy" id="40348"/>
    <lineage>
        <taxon>Eukaryota</taxon>
        <taxon>Metazoa</taxon>
        <taxon>Ecdysozoa</taxon>
        <taxon>Nematoda</taxon>
        <taxon>Chromadorea</taxon>
        <taxon>Rhabditida</taxon>
        <taxon>Rhabditina</taxon>
        <taxon>Rhabditomorpha</taxon>
        <taxon>Strongyloidea</taxon>
        <taxon>Strongylidae</taxon>
        <taxon>Strongylus</taxon>
    </lineage>
</organism>
<dbReference type="InterPro" id="IPR036880">
    <property type="entry name" value="Kunitz_BPTI_sf"/>
</dbReference>
<dbReference type="Pfam" id="PF00014">
    <property type="entry name" value="Kunitz_BPTI"/>
    <property type="match status" value="1"/>
</dbReference>
<dbReference type="PANTHER" id="PTHR47248:SF7">
    <property type="entry name" value="BPTI_KUNITZ INHIBITOR DOMAIN-CONTAINING PROTEIN"/>
    <property type="match status" value="1"/>
</dbReference>
<dbReference type="CDD" id="cd00191">
    <property type="entry name" value="TY"/>
    <property type="match status" value="1"/>
</dbReference>